<reference evidence="1" key="1">
    <citation type="submission" date="2020-01" db="EMBL/GenBank/DDBJ databases">
        <authorList>
            <consortium name="DOE Joint Genome Institute"/>
            <person name="Haridas S."/>
            <person name="Albert R."/>
            <person name="Binder M."/>
            <person name="Bloem J."/>
            <person name="Labutti K."/>
            <person name="Salamov A."/>
            <person name="Andreopoulos B."/>
            <person name="Baker S.E."/>
            <person name="Barry K."/>
            <person name="Bills G."/>
            <person name="Bluhm B.H."/>
            <person name="Cannon C."/>
            <person name="Castanera R."/>
            <person name="Culley D.E."/>
            <person name="Daum C."/>
            <person name="Ezra D."/>
            <person name="Gonzalez J.B."/>
            <person name="Henrissat B."/>
            <person name="Kuo A."/>
            <person name="Liang C."/>
            <person name="Lipzen A."/>
            <person name="Lutzoni F."/>
            <person name="Magnuson J."/>
            <person name="Mondo S."/>
            <person name="Nolan M."/>
            <person name="Ohm R."/>
            <person name="Pangilinan J."/>
            <person name="Park H.-J."/>
            <person name="Ramirez L."/>
            <person name="Alfaro M."/>
            <person name="Sun H."/>
            <person name="Tritt A."/>
            <person name="Yoshinaga Y."/>
            <person name="Zwiers L.-H."/>
            <person name="Turgeon B.G."/>
            <person name="Goodwin S.B."/>
            <person name="Spatafora J.W."/>
            <person name="Crous P.W."/>
            <person name="Grigoriev I.V."/>
        </authorList>
    </citation>
    <scope>NUCLEOTIDE SEQUENCE</scope>
    <source>
        <strain evidence="1">P77</strain>
    </source>
</reference>
<dbReference type="AlphaFoldDB" id="A0A6A5K8W2"/>
<proteinExistence type="predicted"/>
<evidence type="ECO:0000313" key="2">
    <source>
        <dbReference type="Proteomes" id="UP000800040"/>
    </source>
</evidence>
<dbReference type="Proteomes" id="UP000800040">
    <property type="component" value="Unassembled WGS sequence"/>
</dbReference>
<name>A0A6A5K8W2_9PLEO</name>
<accession>A0A6A5K8W2</accession>
<protein>
    <submittedName>
        <fullName evidence="1">Uncharacterized protein</fullName>
    </submittedName>
</protein>
<keyword evidence="2" id="KW-1185">Reference proteome</keyword>
<sequence length="163" mass="17953">MEMAHQRLREGLQKAMHKRLPLSSSVASSYPAVAPLPRLVSPAPLHPHPSRHPARLPLLHGRPDVRESNVCLCAYLHTPPHVGATTPDMWRNRNRNPSQPARTRYHALLPTYDVASAEKASSVRVETKCEPNNIPNAAVRTMRLGCVCLHSSPPSAANARHAI</sequence>
<evidence type="ECO:0000313" key="1">
    <source>
        <dbReference type="EMBL" id="KAF1833069.1"/>
    </source>
</evidence>
<organism evidence="1 2">
    <name type="scientific">Decorospora gaudefroyi</name>
    <dbReference type="NCBI Taxonomy" id="184978"/>
    <lineage>
        <taxon>Eukaryota</taxon>
        <taxon>Fungi</taxon>
        <taxon>Dikarya</taxon>
        <taxon>Ascomycota</taxon>
        <taxon>Pezizomycotina</taxon>
        <taxon>Dothideomycetes</taxon>
        <taxon>Pleosporomycetidae</taxon>
        <taxon>Pleosporales</taxon>
        <taxon>Pleosporineae</taxon>
        <taxon>Pleosporaceae</taxon>
        <taxon>Decorospora</taxon>
    </lineage>
</organism>
<gene>
    <name evidence="1" type="ORF">BDW02DRAFT_396930</name>
</gene>
<dbReference type="EMBL" id="ML975325">
    <property type="protein sequence ID" value="KAF1833069.1"/>
    <property type="molecule type" value="Genomic_DNA"/>
</dbReference>